<evidence type="ECO:0000313" key="3">
    <source>
        <dbReference type="Proteomes" id="UP000439752"/>
    </source>
</evidence>
<reference evidence="2 3" key="1">
    <citation type="submission" date="2019-10" db="EMBL/GenBank/DDBJ databases">
        <authorList>
            <person name="Karimi E."/>
        </authorList>
    </citation>
    <scope>NUCLEOTIDE SEQUENCE [LARGE SCALE GENOMIC DNA]</scope>
    <source>
        <strain evidence="2">Exiguobacterium sp. 9Y</strain>
    </source>
</reference>
<dbReference type="Gene3D" id="3.40.250.10">
    <property type="entry name" value="Rhodanese-like domain"/>
    <property type="match status" value="1"/>
</dbReference>
<keyword evidence="3" id="KW-1185">Reference proteome</keyword>
<dbReference type="Proteomes" id="UP000439752">
    <property type="component" value="Unassembled WGS sequence"/>
</dbReference>
<dbReference type="PANTHER" id="PTHR43031:SF17">
    <property type="entry name" value="SULFURTRANSFERASE YTWF-RELATED"/>
    <property type="match status" value="1"/>
</dbReference>
<dbReference type="InterPro" id="IPR036873">
    <property type="entry name" value="Rhodanese-like_dom_sf"/>
</dbReference>
<organism evidence="2 3">
    <name type="scientific">Exiguobacterium oxidotolerans</name>
    <dbReference type="NCBI Taxonomy" id="223958"/>
    <lineage>
        <taxon>Bacteria</taxon>
        <taxon>Bacillati</taxon>
        <taxon>Bacillota</taxon>
        <taxon>Bacilli</taxon>
        <taxon>Bacillales</taxon>
        <taxon>Bacillales Family XII. Incertae Sedis</taxon>
        <taxon>Exiguobacterium</taxon>
    </lineage>
</organism>
<dbReference type="InterPro" id="IPR001763">
    <property type="entry name" value="Rhodanese-like_dom"/>
</dbReference>
<dbReference type="PANTHER" id="PTHR43031">
    <property type="entry name" value="FAD-DEPENDENT OXIDOREDUCTASE"/>
    <property type="match status" value="1"/>
</dbReference>
<dbReference type="PROSITE" id="PS50206">
    <property type="entry name" value="RHODANESE_3"/>
    <property type="match status" value="1"/>
</dbReference>
<dbReference type="AlphaFoldDB" id="A0A653I4P9"/>
<gene>
    <name evidence="2" type="ORF">EXIGUO9Y_130097</name>
</gene>
<accession>A0A653I4P9</accession>
<dbReference type="SMART" id="SM00450">
    <property type="entry name" value="RHOD"/>
    <property type="match status" value="1"/>
</dbReference>
<protein>
    <submittedName>
        <fullName evidence="2">Rhodanese</fullName>
    </submittedName>
</protein>
<feature type="domain" description="Rhodanese" evidence="1">
    <location>
        <begin position="39"/>
        <end position="119"/>
    </location>
</feature>
<sequence length="119" mass="13383">MDILTVVFLLIVAFLAYRMFAPTKGVAKISTTELKSKLNDRNRFYLDVRTPGEFKGNHIKGFKNIPLQTLPAQLDKIPKDKEVIVICQSGMRSKQAVKQLKKAGYPNVTEVSGGMNAWR</sequence>
<dbReference type="InterPro" id="IPR050229">
    <property type="entry name" value="GlpE_sulfurtransferase"/>
</dbReference>
<evidence type="ECO:0000313" key="2">
    <source>
        <dbReference type="EMBL" id="VWX33800.1"/>
    </source>
</evidence>
<evidence type="ECO:0000259" key="1">
    <source>
        <dbReference type="PROSITE" id="PS50206"/>
    </source>
</evidence>
<proteinExistence type="predicted"/>
<dbReference type="EMBL" id="CABWKQ010000005">
    <property type="protein sequence ID" value="VWX33800.1"/>
    <property type="molecule type" value="Genomic_DNA"/>
</dbReference>
<dbReference type="CDD" id="cd00158">
    <property type="entry name" value="RHOD"/>
    <property type="match status" value="1"/>
</dbReference>
<name>A0A653I4P9_9BACL</name>
<dbReference type="SUPFAM" id="SSF52821">
    <property type="entry name" value="Rhodanese/Cell cycle control phosphatase"/>
    <property type="match status" value="1"/>
</dbReference>
<dbReference type="Pfam" id="PF00581">
    <property type="entry name" value="Rhodanese"/>
    <property type="match status" value="1"/>
</dbReference>